<accession>A0A1V0UX31</accession>
<reference evidence="3 4" key="1">
    <citation type="submission" date="2017-03" db="EMBL/GenBank/DDBJ databases">
        <title>Paenibacillus larvae genome sequencing.</title>
        <authorList>
            <person name="Dingman D.W."/>
        </authorList>
    </citation>
    <scope>NUCLEOTIDE SEQUENCE [LARGE SCALE GENOMIC DNA]</scope>
    <source>
        <strain evidence="3 4">SAG 10367</strain>
    </source>
</reference>
<evidence type="ECO:0000313" key="2">
    <source>
        <dbReference type="EMBL" id="ARF69546.1"/>
    </source>
</evidence>
<proteinExistence type="predicted"/>
<evidence type="ECO:0000313" key="4">
    <source>
        <dbReference type="Proteomes" id="UP000192727"/>
    </source>
</evidence>
<feature type="region of interest" description="Disordered" evidence="1">
    <location>
        <begin position="1"/>
        <end position="26"/>
    </location>
</feature>
<dbReference type="Proteomes" id="UP000192727">
    <property type="component" value="Chromosome"/>
</dbReference>
<name>A0A1V0UX31_9BACL</name>
<sequence length="61" mass="7166">MSKSGKRIVAFKGKNQGRGRIPEPTLQETVKPEFSYPVFSFKHACKRNYLLSEWTKMNFRD</sequence>
<gene>
    <name evidence="2" type="ORF">B7C51_19545</name>
    <name evidence="3" type="ORF">B7C51_20590</name>
</gene>
<dbReference type="EMBL" id="CP020557">
    <property type="protein sequence ID" value="ARF69722.1"/>
    <property type="molecule type" value="Genomic_DNA"/>
</dbReference>
<dbReference type="EMBL" id="CP020557">
    <property type="protein sequence ID" value="ARF69546.1"/>
    <property type="molecule type" value="Genomic_DNA"/>
</dbReference>
<dbReference type="AlphaFoldDB" id="A0A1V0UX31"/>
<evidence type="ECO:0000256" key="1">
    <source>
        <dbReference type="SAM" id="MobiDB-lite"/>
    </source>
</evidence>
<organism evidence="3 4">
    <name type="scientific">Paenibacillus larvae subsp. pulvifaciens</name>
    <dbReference type="NCBI Taxonomy" id="1477"/>
    <lineage>
        <taxon>Bacteria</taxon>
        <taxon>Bacillati</taxon>
        <taxon>Bacillota</taxon>
        <taxon>Bacilli</taxon>
        <taxon>Bacillales</taxon>
        <taxon>Paenibacillaceae</taxon>
        <taxon>Paenibacillus</taxon>
    </lineage>
</organism>
<evidence type="ECO:0000313" key="3">
    <source>
        <dbReference type="EMBL" id="ARF69722.1"/>
    </source>
</evidence>
<protein>
    <submittedName>
        <fullName evidence="3">Uncharacterized protein</fullName>
    </submittedName>
</protein>